<dbReference type="GO" id="GO:0042802">
    <property type="term" value="F:identical protein binding"/>
    <property type="evidence" value="ECO:0007669"/>
    <property type="project" value="UniProtKB-ARBA"/>
</dbReference>
<reference evidence="10 11" key="1">
    <citation type="submission" date="2020-07" db="EMBL/GenBank/DDBJ databases">
        <title>Electron transfer.</title>
        <authorList>
            <person name="Huang L."/>
            <person name="Liu X."/>
            <person name="Zhou S."/>
        </authorList>
    </citation>
    <scope>NUCLEOTIDE SEQUENCE [LARGE SCALE GENOMIC DNA]</scope>
    <source>
        <strain evidence="10 11">Lx1</strain>
    </source>
</reference>
<dbReference type="RefSeq" id="WP_181601336.1">
    <property type="nucleotide sequence ID" value="NZ_CP059378.1"/>
</dbReference>
<gene>
    <name evidence="10" type="ORF">HZF06_18810</name>
</gene>
<dbReference type="InterPro" id="IPR005702">
    <property type="entry name" value="Wzc-like_C"/>
</dbReference>
<keyword evidence="3" id="KW-0808">Transferase</keyword>
<dbReference type="KEGG" id="cint:HZF06_18810"/>
<comment type="catalytic activity">
    <reaction evidence="8">
        <text>L-tyrosyl-[protein] + ATP = O-phospho-L-tyrosyl-[protein] + ADP + H(+)</text>
        <dbReference type="Rhea" id="RHEA:10596"/>
        <dbReference type="Rhea" id="RHEA-COMP:10136"/>
        <dbReference type="Rhea" id="RHEA-COMP:20101"/>
        <dbReference type="ChEBI" id="CHEBI:15378"/>
        <dbReference type="ChEBI" id="CHEBI:30616"/>
        <dbReference type="ChEBI" id="CHEBI:46858"/>
        <dbReference type="ChEBI" id="CHEBI:61978"/>
        <dbReference type="ChEBI" id="CHEBI:456216"/>
        <dbReference type="EC" id="2.7.10.2"/>
    </reaction>
</comment>
<dbReference type="SUPFAM" id="SSF52540">
    <property type="entry name" value="P-loop containing nucleoside triphosphate hydrolases"/>
    <property type="match status" value="1"/>
</dbReference>
<evidence type="ECO:0000256" key="3">
    <source>
        <dbReference type="ARBA" id="ARBA00022679"/>
    </source>
</evidence>
<dbReference type="PANTHER" id="PTHR32309:SF13">
    <property type="entry name" value="FERRIC ENTEROBACTIN TRANSPORT PROTEIN FEPE"/>
    <property type="match status" value="1"/>
</dbReference>
<protein>
    <recommendedName>
        <fullName evidence="2">non-specific protein-tyrosine kinase</fullName>
        <ecNumber evidence="2">2.7.10.2</ecNumber>
    </recommendedName>
</protein>
<evidence type="ECO:0000313" key="11">
    <source>
        <dbReference type="Proteomes" id="UP000512286"/>
    </source>
</evidence>
<dbReference type="AlphaFoldDB" id="A0A7D6ZT59"/>
<sequence length="234" mass="25144">MIKDLIAYSDPKSSSAEAYRTLRTNLQFSMLDKDSNIIAITSCAPGEGKSTIIANLAVSLAQSGKKVLLVDCDLRKPTIHKKFGISNTSGLTSLLLKESTLEEAIYKVDIPNLGLIPSGPVPPNPSEILGSKKMGKILEDLKNYFDVILLDSPPVLVVSDLHVLASTLDGILLVATYGVTEKNAILRAKESITKVGGKVLGIVENKIPQDAKGYGYGGYGYGKYQGYYSSDTEE</sequence>
<evidence type="ECO:0000256" key="4">
    <source>
        <dbReference type="ARBA" id="ARBA00022741"/>
    </source>
</evidence>
<keyword evidence="4" id="KW-0547">Nucleotide-binding</keyword>
<name>A0A7D6ZT59_9CLOT</name>
<proteinExistence type="inferred from homology"/>
<dbReference type="Gene3D" id="3.40.50.300">
    <property type="entry name" value="P-loop containing nucleotide triphosphate hydrolases"/>
    <property type="match status" value="1"/>
</dbReference>
<dbReference type="GO" id="GO:0005524">
    <property type="term" value="F:ATP binding"/>
    <property type="evidence" value="ECO:0007669"/>
    <property type="project" value="UniProtKB-KW"/>
</dbReference>
<keyword evidence="5 10" id="KW-0418">Kinase</keyword>
<dbReference type="InterPro" id="IPR050445">
    <property type="entry name" value="Bact_polysacc_biosynth/exp"/>
</dbReference>
<keyword evidence="6" id="KW-0067">ATP-binding</keyword>
<organism evidence="10 11">
    <name type="scientific">Clostridium intestinale</name>
    <dbReference type="NCBI Taxonomy" id="36845"/>
    <lineage>
        <taxon>Bacteria</taxon>
        <taxon>Bacillati</taxon>
        <taxon>Bacillota</taxon>
        <taxon>Clostridia</taxon>
        <taxon>Eubacteriales</taxon>
        <taxon>Clostridiaceae</taxon>
        <taxon>Clostridium</taxon>
    </lineage>
</organism>
<dbReference type="CDD" id="cd05387">
    <property type="entry name" value="BY-kinase"/>
    <property type="match status" value="1"/>
</dbReference>
<dbReference type="PANTHER" id="PTHR32309">
    <property type="entry name" value="TYROSINE-PROTEIN KINASE"/>
    <property type="match status" value="1"/>
</dbReference>
<evidence type="ECO:0000256" key="6">
    <source>
        <dbReference type="ARBA" id="ARBA00022840"/>
    </source>
</evidence>
<dbReference type="Pfam" id="PF13614">
    <property type="entry name" value="AAA_31"/>
    <property type="match status" value="1"/>
</dbReference>
<dbReference type="Proteomes" id="UP000512286">
    <property type="component" value="Chromosome"/>
</dbReference>
<dbReference type="FunFam" id="3.40.50.300:FF:000527">
    <property type="entry name" value="Tyrosine-protein kinase etk"/>
    <property type="match status" value="1"/>
</dbReference>
<dbReference type="NCBIfam" id="TIGR01007">
    <property type="entry name" value="eps_fam"/>
    <property type="match status" value="1"/>
</dbReference>
<dbReference type="InterPro" id="IPR025669">
    <property type="entry name" value="AAA_dom"/>
</dbReference>
<evidence type="ECO:0000256" key="8">
    <source>
        <dbReference type="ARBA" id="ARBA00051245"/>
    </source>
</evidence>
<evidence type="ECO:0000313" key="10">
    <source>
        <dbReference type="EMBL" id="QLY79113.1"/>
    </source>
</evidence>
<dbReference type="GO" id="GO:0005886">
    <property type="term" value="C:plasma membrane"/>
    <property type="evidence" value="ECO:0007669"/>
    <property type="project" value="TreeGrafter"/>
</dbReference>
<evidence type="ECO:0000256" key="5">
    <source>
        <dbReference type="ARBA" id="ARBA00022777"/>
    </source>
</evidence>
<dbReference type="EMBL" id="CP059378">
    <property type="protein sequence ID" value="QLY79113.1"/>
    <property type="molecule type" value="Genomic_DNA"/>
</dbReference>
<evidence type="ECO:0000259" key="9">
    <source>
        <dbReference type="Pfam" id="PF13614"/>
    </source>
</evidence>
<evidence type="ECO:0000256" key="2">
    <source>
        <dbReference type="ARBA" id="ARBA00011903"/>
    </source>
</evidence>
<evidence type="ECO:0000256" key="1">
    <source>
        <dbReference type="ARBA" id="ARBA00007316"/>
    </source>
</evidence>
<dbReference type="InterPro" id="IPR027417">
    <property type="entry name" value="P-loop_NTPase"/>
</dbReference>
<feature type="domain" description="AAA" evidence="9">
    <location>
        <begin position="36"/>
        <end position="166"/>
    </location>
</feature>
<accession>A0A7D6ZT59</accession>
<keyword evidence="7" id="KW-0829">Tyrosine-protein kinase</keyword>
<dbReference type="EC" id="2.7.10.2" evidence="2"/>
<comment type="similarity">
    <text evidence="1">Belongs to the CpsD/CapB family.</text>
</comment>
<evidence type="ECO:0000256" key="7">
    <source>
        <dbReference type="ARBA" id="ARBA00023137"/>
    </source>
</evidence>
<dbReference type="GO" id="GO:0004715">
    <property type="term" value="F:non-membrane spanning protein tyrosine kinase activity"/>
    <property type="evidence" value="ECO:0007669"/>
    <property type="project" value="UniProtKB-EC"/>
</dbReference>